<proteinExistence type="predicted"/>
<dbReference type="EMBL" id="PRLE01000001">
    <property type="protein sequence ID" value="RAW61274.1"/>
    <property type="molecule type" value="Genomic_DNA"/>
</dbReference>
<evidence type="ECO:0000313" key="1">
    <source>
        <dbReference type="EMBL" id="RAW61274.1"/>
    </source>
</evidence>
<name>A0A329UJW9_9FIRM</name>
<comment type="caution">
    <text evidence="1">The sequence shown here is derived from an EMBL/GenBank/DDBJ whole genome shotgun (WGS) entry which is preliminary data.</text>
</comment>
<sequence length="192" mass="19025">MSVGSEGAFSLITDQTLTKENVAADAKAAGDALAKKFDKTGGTLSGPLKFPSIGKSATSRKIGWSGEEDGAEVYLQTDAAGRGTLIWNLLGAASGFSLALNGAVKSWFGRDGSFHGSVVGKAEAAGTADSATRAASAASADTAANATNAKSADLAKNATTAANVGGYSIQSRTSDPGAGSALTSGVVLLVYE</sequence>
<accession>A0A329UJW9</accession>
<gene>
    <name evidence="1" type="ORF">C4N22_00880</name>
</gene>
<protein>
    <submittedName>
        <fullName evidence="1">Uncharacterized protein</fullName>
    </submittedName>
</protein>
<organism evidence="1 2">
    <name type="scientific">Faecalibacterium prausnitzii</name>
    <dbReference type="NCBI Taxonomy" id="853"/>
    <lineage>
        <taxon>Bacteria</taxon>
        <taxon>Bacillati</taxon>
        <taxon>Bacillota</taxon>
        <taxon>Clostridia</taxon>
        <taxon>Eubacteriales</taxon>
        <taxon>Oscillospiraceae</taxon>
        <taxon>Faecalibacterium</taxon>
    </lineage>
</organism>
<reference evidence="1 2" key="1">
    <citation type="submission" date="2018-02" db="EMBL/GenBank/DDBJ databases">
        <title>Complete genome sequencing of Faecalibacterium prausnitzii strains isolated from the human gut.</title>
        <authorList>
            <person name="Fitzgerald B.C."/>
            <person name="Shkoporov A.N."/>
            <person name="Ross P.R."/>
            <person name="Hill C."/>
        </authorList>
    </citation>
    <scope>NUCLEOTIDE SEQUENCE [LARGE SCALE GENOMIC DNA]</scope>
    <source>
        <strain evidence="1 2">APC923/61-1</strain>
    </source>
</reference>
<dbReference type="AlphaFoldDB" id="A0A329UJW9"/>
<evidence type="ECO:0000313" key="2">
    <source>
        <dbReference type="Proteomes" id="UP000250583"/>
    </source>
</evidence>
<dbReference type="Proteomes" id="UP000250583">
    <property type="component" value="Unassembled WGS sequence"/>
</dbReference>